<dbReference type="SMART" id="SM00034">
    <property type="entry name" value="CLECT"/>
    <property type="match status" value="1"/>
</dbReference>
<dbReference type="PROSITE" id="PS50041">
    <property type="entry name" value="C_TYPE_LECTIN_2"/>
    <property type="match status" value="1"/>
</dbReference>
<dbReference type="PROSITE" id="PS00615">
    <property type="entry name" value="C_TYPE_LECTIN_1"/>
    <property type="match status" value="1"/>
</dbReference>
<dbReference type="InterPro" id="IPR001304">
    <property type="entry name" value="C-type_lectin-like"/>
</dbReference>
<dbReference type="AlphaFoldDB" id="C3YZN0"/>
<reference evidence="3" key="1">
    <citation type="journal article" date="2008" name="Nature">
        <title>The amphioxus genome and the evolution of the chordate karyotype.</title>
        <authorList>
            <consortium name="US DOE Joint Genome Institute (JGI-PGF)"/>
            <person name="Putnam N.H."/>
            <person name="Butts T."/>
            <person name="Ferrier D.E.K."/>
            <person name="Furlong R.F."/>
            <person name="Hellsten U."/>
            <person name="Kawashima T."/>
            <person name="Robinson-Rechavi M."/>
            <person name="Shoguchi E."/>
            <person name="Terry A."/>
            <person name="Yu J.-K."/>
            <person name="Benito-Gutierrez E.L."/>
            <person name="Dubchak I."/>
            <person name="Garcia-Fernandez J."/>
            <person name="Gibson-Brown J.J."/>
            <person name="Grigoriev I.V."/>
            <person name="Horton A.C."/>
            <person name="de Jong P.J."/>
            <person name="Jurka J."/>
            <person name="Kapitonov V.V."/>
            <person name="Kohara Y."/>
            <person name="Kuroki Y."/>
            <person name="Lindquist E."/>
            <person name="Lucas S."/>
            <person name="Osoegawa K."/>
            <person name="Pennacchio L.A."/>
            <person name="Salamov A.A."/>
            <person name="Satou Y."/>
            <person name="Sauka-Spengler T."/>
            <person name="Schmutz J."/>
            <person name="Shin-I T."/>
            <person name="Toyoda A."/>
            <person name="Bronner-Fraser M."/>
            <person name="Fujiyama A."/>
            <person name="Holland L.Z."/>
            <person name="Holland P.W.H."/>
            <person name="Satoh N."/>
            <person name="Rokhsar D.S."/>
        </authorList>
    </citation>
    <scope>NUCLEOTIDE SEQUENCE [LARGE SCALE GENOMIC DNA]</scope>
    <source>
        <strain evidence="3">S238N-H82</strain>
        <tissue evidence="3">Testes</tissue>
    </source>
</reference>
<dbReference type="InterPro" id="IPR016186">
    <property type="entry name" value="C-type_lectin-like/link_sf"/>
</dbReference>
<dbReference type="Gene3D" id="3.10.100.10">
    <property type="entry name" value="Mannose-Binding Protein A, subunit A"/>
    <property type="match status" value="1"/>
</dbReference>
<gene>
    <name evidence="3" type="ORF">BRAFLDRAFT_204841</name>
</gene>
<feature type="non-terminal residue" evidence="3">
    <location>
        <position position="1"/>
    </location>
</feature>
<dbReference type="Pfam" id="PF00059">
    <property type="entry name" value="Lectin_C"/>
    <property type="match status" value="1"/>
</dbReference>
<dbReference type="MEROPS" id="I63.002"/>
<protein>
    <recommendedName>
        <fullName evidence="2">C-type lectin domain-containing protein</fullName>
    </recommendedName>
</protein>
<dbReference type="FunCoup" id="C3YZN0">
    <property type="interactions" value="15"/>
</dbReference>
<proteinExistence type="predicted"/>
<dbReference type="STRING" id="7739.C3YZN0"/>
<sequence length="139" mass="16016">CRPGWEEHNNYCYMLVKHKVGWSNANDRCKKMSAHLASVKNSQENNFIASFVTKAPEGRQKMVWLGLTGIHKKGPLMWTDGSRVVYKNWAPGEPNNLKIMSLFRGEHCGAMYIKQGHWNDAYCDEPYPFVCKARTKRPP</sequence>
<dbReference type="EMBL" id="GG666566">
    <property type="protein sequence ID" value="EEN54301.1"/>
    <property type="molecule type" value="Genomic_DNA"/>
</dbReference>
<dbReference type="SUPFAM" id="SSF56436">
    <property type="entry name" value="C-type lectin-like"/>
    <property type="match status" value="1"/>
</dbReference>
<dbReference type="InterPro" id="IPR018378">
    <property type="entry name" value="C-type_lectin_CS"/>
</dbReference>
<organism>
    <name type="scientific">Branchiostoma floridae</name>
    <name type="common">Florida lancelet</name>
    <name type="synonym">Amphioxus</name>
    <dbReference type="NCBI Taxonomy" id="7739"/>
    <lineage>
        <taxon>Eukaryota</taxon>
        <taxon>Metazoa</taxon>
        <taxon>Chordata</taxon>
        <taxon>Cephalochordata</taxon>
        <taxon>Leptocardii</taxon>
        <taxon>Amphioxiformes</taxon>
        <taxon>Branchiostomatidae</taxon>
        <taxon>Branchiostoma</taxon>
    </lineage>
</organism>
<dbReference type="InterPro" id="IPR016187">
    <property type="entry name" value="CTDL_fold"/>
</dbReference>
<dbReference type="FunFam" id="3.10.100.10:FF:000146">
    <property type="entry name" value="Uncharacterized protein"/>
    <property type="match status" value="1"/>
</dbReference>
<accession>C3YZN0</accession>
<dbReference type="InParanoid" id="C3YZN0"/>
<feature type="domain" description="C-type lectin" evidence="2">
    <location>
        <begin position="8"/>
        <end position="132"/>
    </location>
</feature>
<keyword evidence="1" id="KW-1015">Disulfide bond</keyword>
<evidence type="ECO:0000313" key="3">
    <source>
        <dbReference type="EMBL" id="EEN54301.1"/>
    </source>
</evidence>
<evidence type="ECO:0000259" key="2">
    <source>
        <dbReference type="PROSITE" id="PS50041"/>
    </source>
</evidence>
<dbReference type="PANTHER" id="PTHR22803">
    <property type="entry name" value="MANNOSE, PHOSPHOLIPASE, LECTIN RECEPTOR RELATED"/>
    <property type="match status" value="1"/>
</dbReference>
<dbReference type="CDD" id="cd00037">
    <property type="entry name" value="CLECT"/>
    <property type="match status" value="1"/>
</dbReference>
<name>C3YZN0_BRAFL</name>
<evidence type="ECO:0000256" key="1">
    <source>
        <dbReference type="ARBA" id="ARBA00023157"/>
    </source>
</evidence>
<dbReference type="InterPro" id="IPR050111">
    <property type="entry name" value="C-type_lectin/snaclec_domain"/>
</dbReference>